<dbReference type="GO" id="GO:0004838">
    <property type="term" value="F:L-tyrosine-2-oxoglutarate transaminase activity"/>
    <property type="evidence" value="ECO:0007669"/>
    <property type="project" value="TreeGrafter"/>
</dbReference>
<dbReference type="Proteomes" id="UP000265520">
    <property type="component" value="Unassembled WGS sequence"/>
</dbReference>
<dbReference type="AlphaFoldDB" id="A0A392TC25"/>
<evidence type="ECO:0000313" key="1">
    <source>
        <dbReference type="EMBL" id="MCI58659.1"/>
    </source>
</evidence>
<feature type="non-terminal residue" evidence="1">
    <location>
        <position position="1"/>
    </location>
</feature>
<sequence>WKFQGNKGLNTSSVSVRGVYNMLMDSINNNDNNKTLIRLCRVDPTDNPLFRTTAVAHEAVAAAAQSFNFNCYPPTVGLPDAKRFVKY</sequence>
<organism evidence="1 2">
    <name type="scientific">Trifolium medium</name>
    <dbReference type="NCBI Taxonomy" id="97028"/>
    <lineage>
        <taxon>Eukaryota</taxon>
        <taxon>Viridiplantae</taxon>
        <taxon>Streptophyta</taxon>
        <taxon>Embryophyta</taxon>
        <taxon>Tracheophyta</taxon>
        <taxon>Spermatophyta</taxon>
        <taxon>Magnoliopsida</taxon>
        <taxon>eudicotyledons</taxon>
        <taxon>Gunneridae</taxon>
        <taxon>Pentapetalae</taxon>
        <taxon>rosids</taxon>
        <taxon>fabids</taxon>
        <taxon>Fabales</taxon>
        <taxon>Fabaceae</taxon>
        <taxon>Papilionoideae</taxon>
        <taxon>50 kb inversion clade</taxon>
        <taxon>NPAAA clade</taxon>
        <taxon>Hologalegina</taxon>
        <taxon>IRL clade</taxon>
        <taxon>Trifolieae</taxon>
        <taxon>Trifolium</taxon>
    </lineage>
</organism>
<comment type="caution">
    <text evidence="1">The sequence shown here is derived from an EMBL/GenBank/DDBJ whole genome shotgun (WGS) entry which is preliminary data.</text>
</comment>
<accession>A0A392TC25</accession>
<name>A0A392TC25_9FABA</name>
<protein>
    <submittedName>
        <fullName evidence="1">Tyrosine aminotransferase-like</fullName>
    </submittedName>
</protein>
<reference evidence="1 2" key="1">
    <citation type="journal article" date="2018" name="Front. Plant Sci.">
        <title>Red Clover (Trifolium pratense) and Zigzag Clover (T. medium) - A Picture of Genomic Similarities and Differences.</title>
        <authorList>
            <person name="Dluhosova J."/>
            <person name="Istvanek J."/>
            <person name="Nedelnik J."/>
            <person name="Repkova J."/>
        </authorList>
    </citation>
    <scope>NUCLEOTIDE SEQUENCE [LARGE SCALE GENOMIC DNA]</scope>
    <source>
        <strain evidence="2">cv. 10/8</strain>
        <tissue evidence="1">Leaf</tissue>
    </source>
</reference>
<keyword evidence="2" id="KW-1185">Reference proteome</keyword>
<keyword evidence="1" id="KW-0808">Transferase</keyword>
<dbReference type="EMBL" id="LXQA010549852">
    <property type="protein sequence ID" value="MCI58659.1"/>
    <property type="molecule type" value="Genomic_DNA"/>
</dbReference>
<proteinExistence type="predicted"/>
<evidence type="ECO:0000313" key="2">
    <source>
        <dbReference type="Proteomes" id="UP000265520"/>
    </source>
</evidence>
<keyword evidence="1" id="KW-0032">Aminotransferase</keyword>
<dbReference type="PANTHER" id="PTHR45744:SF11">
    <property type="entry name" value="TYROSINE AMINOTRANSFERASE"/>
    <property type="match status" value="1"/>
</dbReference>
<dbReference type="GO" id="GO:0006572">
    <property type="term" value="P:L-tyrosine catabolic process"/>
    <property type="evidence" value="ECO:0007669"/>
    <property type="project" value="TreeGrafter"/>
</dbReference>
<dbReference type="PANTHER" id="PTHR45744">
    <property type="entry name" value="TYROSINE AMINOTRANSFERASE"/>
    <property type="match status" value="1"/>
</dbReference>